<dbReference type="InterPro" id="IPR010071">
    <property type="entry name" value="AA_adenyl_dom"/>
</dbReference>
<evidence type="ECO:0000256" key="3">
    <source>
        <dbReference type="ARBA" id="ARBA00022553"/>
    </source>
</evidence>
<dbReference type="InterPro" id="IPR000873">
    <property type="entry name" value="AMP-dep_synth/lig_dom"/>
</dbReference>
<dbReference type="InterPro" id="IPR001242">
    <property type="entry name" value="Condensation_dom"/>
</dbReference>
<dbReference type="InterPro" id="IPR020806">
    <property type="entry name" value="PKS_PP-bd"/>
</dbReference>
<keyword evidence="3" id="KW-0597">Phosphoprotein</keyword>
<dbReference type="InterPro" id="IPR025110">
    <property type="entry name" value="AMP-bd_C"/>
</dbReference>
<dbReference type="Pfam" id="PF00501">
    <property type="entry name" value="AMP-binding"/>
    <property type="match status" value="1"/>
</dbReference>
<dbReference type="InterPro" id="IPR009081">
    <property type="entry name" value="PP-bd_ACP"/>
</dbReference>
<feature type="domain" description="Carrier" evidence="4">
    <location>
        <begin position="959"/>
        <end position="1034"/>
    </location>
</feature>
<evidence type="ECO:0000259" key="4">
    <source>
        <dbReference type="PROSITE" id="PS50075"/>
    </source>
</evidence>
<organism evidence="5 6">
    <name type="scientific">Kineosporia corallincola</name>
    <dbReference type="NCBI Taxonomy" id="2835133"/>
    <lineage>
        <taxon>Bacteria</taxon>
        <taxon>Bacillati</taxon>
        <taxon>Actinomycetota</taxon>
        <taxon>Actinomycetes</taxon>
        <taxon>Kineosporiales</taxon>
        <taxon>Kineosporiaceae</taxon>
        <taxon>Kineosporia</taxon>
    </lineage>
</organism>
<dbReference type="InterPro" id="IPR045851">
    <property type="entry name" value="AMP-bd_C_sf"/>
</dbReference>
<dbReference type="InterPro" id="IPR029058">
    <property type="entry name" value="AB_hydrolase_fold"/>
</dbReference>
<dbReference type="PANTHER" id="PTHR45527">
    <property type="entry name" value="NONRIBOSOMAL PEPTIDE SYNTHETASE"/>
    <property type="match status" value="1"/>
</dbReference>
<name>A0ABS5TQY8_9ACTN</name>
<dbReference type="SUPFAM" id="SSF52777">
    <property type="entry name" value="CoA-dependent acyltransferases"/>
    <property type="match status" value="2"/>
</dbReference>
<comment type="cofactor">
    <cofactor evidence="1">
        <name>pantetheine 4'-phosphate</name>
        <dbReference type="ChEBI" id="CHEBI:47942"/>
    </cofactor>
</comment>
<dbReference type="NCBIfam" id="TIGR01733">
    <property type="entry name" value="AA-adenyl-dom"/>
    <property type="match status" value="1"/>
</dbReference>
<dbReference type="InterPro" id="IPR036736">
    <property type="entry name" value="ACP-like_sf"/>
</dbReference>
<dbReference type="SUPFAM" id="SSF47336">
    <property type="entry name" value="ACP-like"/>
    <property type="match status" value="1"/>
</dbReference>
<dbReference type="Gene3D" id="3.30.559.10">
    <property type="entry name" value="Chloramphenicol acetyltransferase-like domain"/>
    <property type="match status" value="1"/>
</dbReference>
<evidence type="ECO:0000256" key="2">
    <source>
        <dbReference type="ARBA" id="ARBA00022450"/>
    </source>
</evidence>
<proteinExistence type="predicted"/>
<dbReference type="InterPro" id="IPR006162">
    <property type="entry name" value="Ppantetheine_attach_site"/>
</dbReference>
<dbReference type="Gene3D" id="2.30.38.10">
    <property type="entry name" value="Luciferase, Domain 3"/>
    <property type="match status" value="1"/>
</dbReference>
<reference evidence="5 6" key="1">
    <citation type="submission" date="2021-05" db="EMBL/GenBank/DDBJ databases">
        <title>Kineosporia and Streptomyces sp. nov. two new marine actinobacteria isolated from Coral.</title>
        <authorList>
            <person name="Buangrab K."/>
            <person name="Sutthacheep M."/>
            <person name="Yeemin T."/>
            <person name="Harunari E."/>
            <person name="Igarashi Y."/>
            <person name="Kanchanasin P."/>
            <person name="Tanasupawat S."/>
            <person name="Phongsopitanun W."/>
        </authorList>
    </citation>
    <scope>NUCLEOTIDE SEQUENCE [LARGE SCALE GENOMIC DNA]</scope>
    <source>
        <strain evidence="5 6">J2-2</strain>
    </source>
</reference>
<dbReference type="Gene3D" id="3.40.50.980">
    <property type="match status" value="2"/>
</dbReference>
<dbReference type="Pfam" id="PF00668">
    <property type="entry name" value="Condensation"/>
    <property type="match status" value="1"/>
</dbReference>
<dbReference type="Pfam" id="PF13193">
    <property type="entry name" value="AMP-binding_C"/>
    <property type="match status" value="1"/>
</dbReference>
<dbReference type="Gene3D" id="3.40.50.1820">
    <property type="entry name" value="alpha/beta hydrolase"/>
    <property type="match status" value="1"/>
</dbReference>
<sequence>MDRPGTELNSPAWEGFRLSNQQERTFGLAAAGASARLLGGAQIAGEVDPDLLAQAARQVVSAHEILRSSYRKVLGDNSSTLMVIDAQAQVSVTETAADEVARAEVIDRLAKTSTLDSCLEMVIFGRPDQGRSLIVSAPRAGMDSLSMGIFLRQLVQAYAAVAEGRSWAPENVLQYADFAQWQLEQSVPGAHPSERESELRAELAALPPARLPLELRSDHSSFTTIDWTLPSELVASLRARGEAHAGLRGVLLGAWLAALWHATGRPDRLAVDVMTSGRVFHELQDAVGNFERFAPVFGVVTEGATLEDLLQATGRELEAREASGGAAELPWQQTANLPGFGYLGASPLPDSPLGLSDAWVAPPAEARKVSLWVQDDGDRVRVQLRHRPGVMAEGGAEALATCLRAVLKALGEDFSASVSALPMLDETAAGRLVAAVNAQNAPPTPPAHWHRRVEEVAQEAPDRVAITSPVRAWTYREFDEAANQLSNELLERGVRAGELVGMYLERSDVALVAMLAIAKAGAGYVPVDPLLPPGRRSAVAQAVGFRHVVTGETAQLSLPEGCDVLQVDAQLSVCAGRDRSRPVAVTADTDPAYVLFTSGSTGTPKGVVVGHGQLAAYIDGVLDRLGLAGPIDSIALSTLGTDLGNTALFPPLVTGGTLRVVGPQTSADAQALAQVMTEEDFDLVKITPSHLEAVIAVADDPARVMPRSALVLGGEATGWGTYHLLARFLGGCRLYNHYGPSETTVGVVCGPVDDSALAGLASTLPLGWPMRHARCYVLDPHGNPVPSGVSGELWIGGSSVAQGYLPGTADRDERFVADPFSEVTGARMYRSGDRARLLPDLRLEFLGRMDRQIKVRGFRVELGEVEAVMRRHPRVSGSLVVVTGESMTARLVAYLIDAEGSRGSAEWLRPFLVDALPEYMVPAHLVALEAFPLTSTGKVDAAMLPEPGSYETTSRSTVPLRTPTERAVAAIWAELLLLKNVGADDDFFDIGGHSLLATQLIARLRAEFSVNVKLRNLFEAPVLSELSELVDQLLQKAEAAHV</sequence>
<dbReference type="PROSITE" id="PS00455">
    <property type="entry name" value="AMP_BINDING"/>
    <property type="match status" value="1"/>
</dbReference>
<evidence type="ECO:0000313" key="5">
    <source>
        <dbReference type="EMBL" id="MBT0772976.1"/>
    </source>
</evidence>
<comment type="caution">
    <text evidence="5">The sequence shown here is derived from an EMBL/GenBank/DDBJ whole genome shotgun (WGS) entry which is preliminary data.</text>
</comment>
<dbReference type="PROSITE" id="PS00012">
    <property type="entry name" value="PHOSPHOPANTETHEINE"/>
    <property type="match status" value="1"/>
</dbReference>
<protein>
    <submittedName>
        <fullName evidence="5">Amino acid adenylation domain-containing protein</fullName>
    </submittedName>
</protein>
<dbReference type="PROSITE" id="PS50075">
    <property type="entry name" value="CARRIER"/>
    <property type="match status" value="1"/>
</dbReference>
<accession>A0ABS5TQY8</accession>
<keyword evidence="2" id="KW-0596">Phosphopantetheine</keyword>
<dbReference type="SUPFAM" id="SSF56801">
    <property type="entry name" value="Acetyl-CoA synthetase-like"/>
    <property type="match status" value="1"/>
</dbReference>
<dbReference type="CDD" id="cd05930">
    <property type="entry name" value="A_NRPS"/>
    <property type="match status" value="1"/>
</dbReference>
<gene>
    <name evidence="5" type="ORF">KIH74_28795</name>
</gene>
<dbReference type="SMART" id="SM00823">
    <property type="entry name" value="PKS_PP"/>
    <property type="match status" value="1"/>
</dbReference>
<dbReference type="InterPro" id="IPR020845">
    <property type="entry name" value="AMP-binding_CS"/>
</dbReference>
<evidence type="ECO:0000256" key="1">
    <source>
        <dbReference type="ARBA" id="ARBA00001957"/>
    </source>
</evidence>
<keyword evidence="6" id="KW-1185">Reference proteome</keyword>
<dbReference type="Gene3D" id="3.30.559.30">
    <property type="entry name" value="Nonribosomal peptide synthetase, condensation domain"/>
    <property type="match status" value="1"/>
</dbReference>
<dbReference type="PANTHER" id="PTHR45527:SF1">
    <property type="entry name" value="FATTY ACID SYNTHASE"/>
    <property type="match status" value="1"/>
</dbReference>
<dbReference type="Proteomes" id="UP001197247">
    <property type="component" value="Unassembled WGS sequence"/>
</dbReference>
<dbReference type="Pfam" id="PF00550">
    <property type="entry name" value="PP-binding"/>
    <property type="match status" value="1"/>
</dbReference>
<dbReference type="EMBL" id="JAHBAY010000014">
    <property type="protein sequence ID" value="MBT0772976.1"/>
    <property type="molecule type" value="Genomic_DNA"/>
</dbReference>
<dbReference type="InterPro" id="IPR023213">
    <property type="entry name" value="CAT-like_dom_sf"/>
</dbReference>
<dbReference type="Gene3D" id="3.30.300.30">
    <property type="match status" value="1"/>
</dbReference>
<evidence type="ECO:0000313" key="6">
    <source>
        <dbReference type="Proteomes" id="UP001197247"/>
    </source>
</evidence>